<dbReference type="OrthoDB" id="1683318at2"/>
<dbReference type="RefSeq" id="WP_044616331.1">
    <property type="nucleotide sequence ID" value="NZ_CP007142.1"/>
</dbReference>
<sequence length="114" mass="12042">MTKNYTEITQDQHQLGSAYRKASPDTMNAFLGLHKAAMAEGVVPKKYKEMMASAIAIAIRCDGCIASHIKAAVVAGASREELVEMINVAVLMGGGPAIIYGTQALAAVDEFLGK</sequence>
<dbReference type="Proteomes" id="UP000032266">
    <property type="component" value="Chromosome"/>
</dbReference>
<reference evidence="2 3" key="1">
    <citation type="submission" date="2014-01" db="EMBL/GenBank/DDBJ databases">
        <title>Full genme sequencing of cellulolytic bacterium Gynuella sunshinyii YC6258T gen. nov., sp. nov.</title>
        <authorList>
            <person name="Khan H."/>
            <person name="Chung E.J."/>
            <person name="Chung Y.R."/>
        </authorList>
    </citation>
    <scope>NUCLEOTIDE SEQUENCE [LARGE SCALE GENOMIC DNA]</scope>
    <source>
        <strain evidence="2 3">YC6258</strain>
    </source>
</reference>
<gene>
    <name evidence="2" type="ORF">YC6258_01533</name>
</gene>
<dbReference type="InterPro" id="IPR004675">
    <property type="entry name" value="AhpD_core"/>
</dbReference>
<accession>A0A0C5VH63</accession>
<feature type="domain" description="Carboxymuconolactone decarboxylase-like" evidence="1">
    <location>
        <begin position="24"/>
        <end position="106"/>
    </location>
</feature>
<dbReference type="AlphaFoldDB" id="A0A0C5VH63"/>
<evidence type="ECO:0000313" key="2">
    <source>
        <dbReference type="EMBL" id="AJQ93581.1"/>
    </source>
</evidence>
<dbReference type="STRING" id="1445510.YC6258_01533"/>
<dbReference type="Pfam" id="PF02627">
    <property type="entry name" value="CMD"/>
    <property type="match status" value="1"/>
</dbReference>
<dbReference type="InterPro" id="IPR003779">
    <property type="entry name" value="CMD-like"/>
</dbReference>
<dbReference type="HOGENOM" id="CLU_137228_2_2_6"/>
<dbReference type="GO" id="GO:0051920">
    <property type="term" value="F:peroxiredoxin activity"/>
    <property type="evidence" value="ECO:0007669"/>
    <property type="project" value="InterPro"/>
</dbReference>
<dbReference type="EMBL" id="CP007142">
    <property type="protein sequence ID" value="AJQ93581.1"/>
    <property type="molecule type" value="Genomic_DNA"/>
</dbReference>
<evidence type="ECO:0000313" key="3">
    <source>
        <dbReference type="Proteomes" id="UP000032266"/>
    </source>
</evidence>
<dbReference type="KEGG" id="gsn:YC6258_01533"/>
<protein>
    <submittedName>
        <fullName evidence="2">Gamma-carboxymuconolactone decarboxylase subunit-like protein</fullName>
    </submittedName>
</protein>
<dbReference type="InterPro" id="IPR029032">
    <property type="entry name" value="AhpD-like"/>
</dbReference>
<keyword evidence="3" id="KW-1185">Reference proteome</keyword>
<dbReference type="NCBIfam" id="TIGR00778">
    <property type="entry name" value="ahpD_dom"/>
    <property type="match status" value="1"/>
</dbReference>
<dbReference type="Gene3D" id="1.20.1290.10">
    <property type="entry name" value="AhpD-like"/>
    <property type="match status" value="1"/>
</dbReference>
<name>A0A0C5VH63_9GAMM</name>
<evidence type="ECO:0000259" key="1">
    <source>
        <dbReference type="Pfam" id="PF02627"/>
    </source>
</evidence>
<dbReference type="PANTHER" id="PTHR33930">
    <property type="entry name" value="ALKYL HYDROPEROXIDE REDUCTASE AHPD"/>
    <property type="match status" value="1"/>
</dbReference>
<proteinExistence type="predicted"/>
<organism evidence="2 3">
    <name type="scientific">Gynuella sunshinyii YC6258</name>
    <dbReference type="NCBI Taxonomy" id="1445510"/>
    <lineage>
        <taxon>Bacteria</taxon>
        <taxon>Pseudomonadati</taxon>
        <taxon>Pseudomonadota</taxon>
        <taxon>Gammaproteobacteria</taxon>
        <taxon>Oceanospirillales</taxon>
        <taxon>Saccharospirillaceae</taxon>
        <taxon>Gynuella</taxon>
    </lineage>
</organism>
<dbReference type="SUPFAM" id="SSF69118">
    <property type="entry name" value="AhpD-like"/>
    <property type="match status" value="1"/>
</dbReference>
<dbReference type="PANTHER" id="PTHR33930:SF2">
    <property type="entry name" value="BLR3452 PROTEIN"/>
    <property type="match status" value="1"/>
</dbReference>